<organism evidence="3 4">
    <name type="scientific">Halocynthiibacter styelae</name>
    <dbReference type="NCBI Taxonomy" id="2761955"/>
    <lineage>
        <taxon>Bacteria</taxon>
        <taxon>Pseudomonadati</taxon>
        <taxon>Pseudomonadota</taxon>
        <taxon>Alphaproteobacteria</taxon>
        <taxon>Rhodobacterales</taxon>
        <taxon>Paracoccaceae</taxon>
        <taxon>Halocynthiibacter</taxon>
    </lineage>
</organism>
<dbReference type="RefSeq" id="WP_228847994.1">
    <property type="nucleotide sequence ID" value="NZ_JADCKQ010000003.1"/>
</dbReference>
<protein>
    <recommendedName>
        <fullName evidence="5">Polyhydroxybutyrate depolymerase</fullName>
    </recommendedName>
</protein>
<sequence>MITPLRLATLLVLLTAAWLGIFRSYIFPELADLVQETTCGAPGQACPLMDRNYNALIPTGDGPFPVVVFFHGSALTGKDIITREHLVRPFIERGYAFVAPTAGLVRYGDGGMRTGWRHDGTNGNNNDYAFIQALLNDVTDRFPLDDARILIAGHSNGGIFSWYLACADIDPRLTAFAPASGTPIVRYPGNCQTDVPDYHLMHTHGLSDPVVPFEGLPRQNGYQGFVSTEEATSTLAQRAGCVGAIKTSAGSFQATNWQSCREGLYIGFATYDGGHSITRAWPDYILDWYEALPAGNF</sequence>
<dbReference type="PANTHER" id="PTHR43037">
    <property type="entry name" value="UNNAMED PRODUCT-RELATED"/>
    <property type="match status" value="1"/>
</dbReference>
<dbReference type="InterPro" id="IPR050955">
    <property type="entry name" value="Plant_Biomass_Hydrol_Est"/>
</dbReference>
<reference evidence="3" key="1">
    <citation type="submission" date="2020-10" db="EMBL/GenBank/DDBJ databases">
        <title>Paenihalocynthiibacter styelae gen. nov., sp. nov., isolated from stalked sea squirt Styela clava.</title>
        <authorList>
            <person name="Kim Y.-O."/>
            <person name="Yoon J.-H."/>
        </authorList>
    </citation>
    <scope>NUCLEOTIDE SEQUENCE</scope>
    <source>
        <strain evidence="3">MYP1-1</strain>
    </source>
</reference>
<dbReference type="SUPFAM" id="SSF53474">
    <property type="entry name" value="alpha/beta-Hydrolases"/>
    <property type="match status" value="1"/>
</dbReference>
<evidence type="ECO:0000256" key="2">
    <source>
        <dbReference type="ARBA" id="ARBA00022801"/>
    </source>
</evidence>
<name>A0A8J7IQ15_9RHOB</name>
<proteinExistence type="predicted"/>
<evidence type="ECO:0008006" key="5">
    <source>
        <dbReference type="Google" id="ProtNLM"/>
    </source>
</evidence>
<dbReference type="EMBL" id="JADCKQ010000003">
    <property type="protein sequence ID" value="MBI1493146.1"/>
    <property type="molecule type" value="Genomic_DNA"/>
</dbReference>
<dbReference type="AlphaFoldDB" id="A0A8J7IQ15"/>
<dbReference type="GO" id="GO:0016787">
    <property type="term" value="F:hydrolase activity"/>
    <property type="evidence" value="ECO:0007669"/>
    <property type="project" value="UniProtKB-KW"/>
</dbReference>
<keyword evidence="2" id="KW-0378">Hydrolase</keyword>
<evidence type="ECO:0000313" key="3">
    <source>
        <dbReference type="EMBL" id="MBI1493146.1"/>
    </source>
</evidence>
<evidence type="ECO:0000256" key="1">
    <source>
        <dbReference type="ARBA" id="ARBA00022729"/>
    </source>
</evidence>
<evidence type="ECO:0000313" key="4">
    <source>
        <dbReference type="Proteomes" id="UP000640583"/>
    </source>
</evidence>
<accession>A0A8J7IQ15</accession>
<dbReference type="InterPro" id="IPR029058">
    <property type="entry name" value="AB_hydrolase_fold"/>
</dbReference>
<keyword evidence="1" id="KW-0732">Signal</keyword>
<dbReference type="Proteomes" id="UP000640583">
    <property type="component" value="Unassembled WGS sequence"/>
</dbReference>
<keyword evidence="4" id="KW-1185">Reference proteome</keyword>
<dbReference type="PANTHER" id="PTHR43037:SF5">
    <property type="entry name" value="FERULOYL ESTERASE"/>
    <property type="match status" value="1"/>
</dbReference>
<dbReference type="Gene3D" id="3.40.50.1820">
    <property type="entry name" value="alpha/beta hydrolase"/>
    <property type="match status" value="1"/>
</dbReference>
<gene>
    <name evidence="3" type="ORF">H1D41_05790</name>
</gene>
<comment type="caution">
    <text evidence="3">The sequence shown here is derived from an EMBL/GenBank/DDBJ whole genome shotgun (WGS) entry which is preliminary data.</text>
</comment>